<dbReference type="AlphaFoldDB" id="A0A8J5N642"/>
<evidence type="ECO:0000256" key="1">
    <source>
        <dbReference type="SAM" id="MobiDB-lite"/>
    </source>
</evidence>
<dbReference type="EMBL" id="JAHLQT010008839">
    <property type="protein sequence ID" value="KAG7173817.1"/>
    <property type="molecule type" value="Genomic_DNA"/>
</dbReference>
<dbReference type="Proteomes" id="UP000747542">
    <property type="component" value="Unassembled WGS sequence"/>
</dbReference>
<evidence type="ECO:0000313" key="2">
    <source>
        <dbReference type="EMBL" id="KAG7173817.1"/>
    </source>
</evidence>
<name>A0A8J5N642_HOMAM</name>
<organism evidence="2 3">
    <name type="scientific">Homarus americanus</name>
    <name type="common">American lobster</name>
    <dbReference type="NCBI Taxonomy" id="6706"/>
    <lineage>
        <taxon>Eukaryota</taxon>
        <taxon>Metazoa</taxon>
        <taxon>Ecdysozoa</taxon>
        <taxon>Arthropoda</taxon>
        <taxon>Crustacea</taxon>
        <taxon>Multicrustacea</taxon>
        <taxon>Malacostraca</taxon>
        <taxon>Eumalacostraca</taxon>
        <taxon>Eucarida</taxon>
        <taxon>Decapoda</taxon>
        <taxon>Pleocyemata</taxon>
        <taxon>Astacidea</taxon>
        <taxon>Nephropoidea</taxon>
        <taxon>Nephropidae</taxon>
        <taxon>Homarus</taxon>
    </lineage>
</organism>
<reference evidence="2" key="1">
    <citation type="journal article" date="2021" name="Sci. Adv.">
        <title>The American lobster genome reveals insights on longevity, neural, and immune adaptations.</title>
        <authorList>
            <person name="Polinski J.M."/>
            <person name="Zimin A.V."/>
            <person name="Clark K.F."/>
            <person name="Kohn A.B."/>
            <person name="Sadowski N."/>
            <person name="Timp W."/>
            <person name="Ptitsyn A."/>
            <person name="Khanna P."/>
            <person name="Romanova D.Y."/>
            <person name="Williams P."/>
            <person name="Greenwood S.J."/>
            <person name="Moroz L.L."/>
            <person name="Walt D.R."/>
            <person name="Bodnar A.G."/>
        </authorList>
    </citation>
    <scope>NUCLEOTIDE SEQUENCE</scope>
    <source>
        <strain evidence="2">GMGI-L3</strain>
    </source>
</reference>
<keyword evidence="3" id="KW-1185">Reference proteome</keyword>
<evidence type="ECO:0000313" key="3">
    <source>
        <dbReference type="Proteomes" id="UP000747542"/>
    </source>
</evidence>
<accession>A0A8J5N642</accession>
<gene>
    <name evidence="2" type="ORF">Hamer_G028150</name>
</gene>
<sequence length="169" mass="18609">MSLLVVCLGFCLKKRQQAGAKNRFSLQQNTNETSVKHHSSAGSSSCSIHMGNTSGGLPRSCNPPSRPSLPPPCVPPPLSTSQGKPQLQLPPGVTEGGVQHKDNVKRGVTDENDYCNAFFDLDAGNQLEKEKEEGMKKTREWEKEEGEGNLFNYKSDNSLCKRFNENEEI</sequence>
<feature type="compositionally biased region" description="Low complexity" evidence="1">
    <location>
        <begin position="40"/>
        <end position="49"/>
    </location>
</feature>
<feature type="compositionally biased region" description="Pro residues" evidence="1">
    <location>
        <begin position="64"/>
        <end position="78"/>
    </location>
</feature>
<protein>
    <submittedName>
        <fullName evidence="2">Uncharacterized protein</fullName>
    </submittedName>
</protein>
<comment type="caution">
    <text evidence="2">The sequence shown here is derived from an EMBL/GenBank/DDBJ whole genome shotgun (WGS) entry which is preliminary data.</text>
</comment>
<proteinExistence type="predicted"/>
<feature type="region of interest" description="Disordered" evidence="1">
    <location>
        <begin position="29"/>
        <end position="100"/>
    </location>
</feature>